<accession>A0A1H9XS40</accession>
<name>A0A1H9XS40_9PSEU</name>
<dbReference type="Proteomes" id="UP000199028">
    <property type="component" value="Unassembled WGS sequence"/>
</dbReference>
<keyword evidence="2" id="KW-1185">Reference proteome</keyword>
<reference evidence="2" key="1">
    <citation type="submission" date="2016-10" db="EMBL/GenBank/DDBJ databases">
        <authorList>
            <person name="Varghese N."/>
            <person name="Submissions S."/>
        </authorList>
    </citation>
    <scope>NUCLEOTIDE SEQUENCE [LARGE SCALE GENOMIC DNA]</scope>
    <source>
        <strain evidence="2">CGMCC 4.578</strain>
    </source>
</reference>
<gene>
    <name evidence="1" type="ORF">SAMN05216195_11729</name>
</gene>
<sequence>MTSVMVPVLMGQIAYALSQGKPTKNLDPEKIATRLQPTPGGVMNRKPPFSP</sequence>
<proteinExistence type="predicted"/>
<protein>
    <submittedName>
        <fullName evidence="1">Uncharacterized protein</fullName>
    </submittedName>
</protein>
<organism evidence="1 2">
    <name type="scientific">Lentzea flaviverrucosa</name>
    <dbReference type="NCBI Taxonomy" id="200379"/>
    <lineage>
        <taxon>Bacteria</taxon>
        <taxon>Bacillati</taxon>
        <taxon>Actinomycetota</taxon>
        <taxon>Actinomycetes</taxon>
        <taxon>Pseudonocardiales</taxon>
        <taxon>Pseudonocardiaceae</taxon>
        <taxon>Lentzea</taxon>
    </lineage>
</organism>
<dbReference type="EMBL" id="FOFT01000017">
    <property type="protein sequence ID" value="SES48976.1"/>
    <property type="molecule type" value="Genomic_DNA"/>
</dbReference>
<evidence type="ECO:0000313" key="2">
    <source>
        <dbReference type="Proteomes" id="UP000199028"/>
    </source>
</evidence>
<dbReference type="AlphaFoldDB" id="A0A1H9XS40"/>
<evidence type="ECO:0000313" key="1">
    <source>
        <dbReference type="EMBL" id="SES48976.1"/>
    </source>
</evidence>